<protein>
    <submittedName>
        <fullName evidence="2">Uncharacterized protein</fullName>
    </submittedName>
</protein>
<accession>A0AAE1EB82</accession>
<keyword evidence="1" id="KW-0812">Transmembrane</keyword>
<evidence type="ECO:0000313" key="3">
    <source>
        <dbReference type="Proteomes" id="UP001283361"/>
    </source>
</evidence>
<evidence type="ECO:0000313" key="2">
    <source>
        <dbReference type="EMBL" id="KAK3801239.1"/>
    </source>
</evidence>
<feature type="transmembrane region" description="Helical" evidence="1">
    <location>
        <begin position="20"/>
        <end position="39"/>
    </location>
</feature>
<sequence>MACSAFKLQDMCLKGIPLDVILLNIAAATTILSLFKIFCDVDFRDIGDFIVCLDGIPKGTFWFGHEAFKRLNDFHFLPLRGLDRIYANIEIALMKADITSAAERPDIPSCLKMEVTCLACFFLC</sequence>
<organism evidence="2 3">
    <name type="scientific">Elysia crispata</name>
    <name type="common">lettuce slug</name>
    <dbReference type="NCBI Taxonomy" id="231223"/>
    <lineage>
        <taxon>Eukaryota</taxon>
        <taxon>Metazoa</taxon>
        <taxon>Spiralia</taxon>
        <taxon>Lophotrochozoa</taxon>
        <taxon>Mollusca</taxon>
        <taxon>Gastropoda</taxon>
        <taxon>Heterobranchia</taxon>
        <taxon>Euthyneura</taxon>
        <taxon>Panpulmonata</taxon>
        <taxon>Sacoglossa</taxon>
        <taxon>Placobranchoidea</taxon>
        <taxon>Plakobranchidae</taxon>
        <taxon>Elysia</taxon>
    </lineage>
</organism>
<evidence type="ECO:0000256" key="1">
    <source>
        <dbReference type="SAM" id="Phobius"/>
    </source>
</evidence>
<dbReference type="AlphaFoldDB" id="A0AAE1EB82"/>
<dbReference type="Proteomes" id="UP001283361">
    <property type="component" value="Unassembled WGS sequence"/>
</dbReference>
<keyword evidence="1" id="KW-0472">Membrane</keyword>
<dbReference type="EMBL" id="JAWDGP010000343">
    <property type="protein sequence ID" value="KAK3801239.1"/>
    <property type="molecule type" value="Genomic_DNA"/>
</dbReference>
<proteinExistence type="predicted"/>
<keyword evidence="3" id="KW-1185">Reference proteome</keyword>
<keyword evidence="1" id="KW-1133">Transmembrane helix</keyword>
<gene>
    <name evidence="2" type="ORF">RRG08_039110</name>
</gene>
<reference evidence="2" key="1">
    <citation type="journal article" date="2023" name="G3 (Bethesda)">
        <title>A reference genome for the long-term kleptoplast-retaining sea slug Elysia crispata morphotype clarki.</title>
        <authorList>
            <person name="Eastman K.E."/>
            <person name="Pendleton A.L."/>
            <person name="Shaikh M.A."/>
            <person name="Suttiyut T."/>
            <person name="Ogas R."/>
            <person name="Tomko P."/>
            <person name="Gavelis G."/>
            <person name="Widhalm J.R."/>
            <person name="Wisecaver J.H."/>
        </authorList>
    </citation>
    <scope>NUCLEOTIDE SEQUENCE</scope>
    <source>
        <strain evidence="2">ECLA1</strain>
    </source>
</reference>
<name>A0AAE1EB82_9GAST</name>
<comment type="caution">
    <text evidence="2">The sequence shown here is derived from an EMBL/GenBank/DDBJ whole genome shotgun (WGS) entry which is preliminary data.</text>
</comment>